<evidence type="ECO:0000256" key="10">
    <source>
        <dbReference type="SAM" id="MobiDB-lite"/>
    </source>
</evidence>
<dbReference type="PANTHER" id="PTHR40980:SF4">
    <property type="entry name" value="TONB-DEPENDENT RECEPTOR-LIKE BETA-BARREL DOMAIN-CONTAINING PROTEIN"/>
    <property type="match status" value="1"/>
</dbReference>
<evidence type="ECO:0000256" key="1">
    <source>
        <dbReference type="ARBA" id="ARBA00004571"/>
    </source>
</evidence>
<evidence type="ECO:0000256" key="6">
    <source>
        <dbReference type="ARBA" id="ARBA00023136"/>
    </source>
</evidence>
<keyword evidence="3 8" id="KW-1134">Transmembrane beta strand</keyword>
<dbReference type="CDD" id="cd01347">
    <property type="entry name" value="ligand_gated_channel"/>
    <property type="match status" value="1"/>
</dbReference>
<evidence type="ECO:0000256" key="8">
    <source>
        <dbReference type="PROSITE-ProRule" id="PRU01360"/>
    </source>
</evidence>
<sequence>MNFSSKTFLATTALVSLAFPAAAQNAVPLNEIIVQGTLASSVQTANDLRRAAPNSKIIIEAEQLNQFNDQSVGDAIRRLPGVTFPRVNRSRDIKLRGLGKEYTQVLLDGRPIIDGDSSRNMEVDRIPTIFVERIEITRSPLASQDSQGSAGTINIITKRNFGPSGGGISLGAGHVENFGTAGDASGWTGGQTGPVKYFIGGGYQRRLLEESNNTYNYTGAAGTTPNRATIQDQKRTFDEYTALGRFEFKANDVNTFTVAPTYLKTEERRAQSENRTNTAMTFVDRNTTEVRNRVRENYGSYFEWAQTHNNFVSSKIFADVQQAREDTARDSIQTSYNATGIVTGVVPGYTFNPVTLTRVAPGAAVTTQWDGHTFESGMGLNRLTRGENDGGRADGSRTYDIREDVYYGYLSDSFSILGTDKLTAAVRVEHSNTATTDFRGLETERTETNLNPSLNYKIALAQDTDLRAGIARTVRRPDLRDLTPTVRRGGGTPGDPDTRGNPNAVPEKVWGADLGVDHYFYHRLGILSANVFARNFEDKLERRLTQGYTGEPTRWISDLRNAGNGNAYGLELEGRIPLRMLSMPNLTLWSNATLIKTELTDPQTLQTRRFAEQPDAIVNVGLDYYVEAWRTTFGLNYNRSFAYSQDILQTGTTVNTLFNQRTEYNALNRLDFSMKIALTPNASISFSALNLTRPLFRTRQTTYSPAGVITNVANYEEPSHSLYYVRTSFTW</sequence>
<feature type="region of interest" description="Disordered" evidence="10">
    <location>
        <begin position="480"/>
        <end position="503"/>
    </location>
</feature>
<keyword evidence="15" id="KW-1185">Reference proteome</keyword>
<dbReference type="Gene3D" id="2.170.130.10">
    <property type="entry name" value="TonB-dependent receptor, plug domain"/>
    <property type="match status" value="1"/>
</dbReference>
<keyword evidence="5 9" id="KW-0798">TonB box</keyword>
<dbReference type="InterPro" id="IPR037066">
    <property type="entry name" value="Plug_dom_sf"/>
</dbReference>
<evidence type="ECO:0000259" key="12">
    <source>
        <dbReference type="Pfam" id="PF00593"/>
    </source>
</evidence>
<dbReference type="Gene3D" id="2.40.170.20">
    <property type="entry name" value="TonB-dependent receptor, beta-barrel domain"/>
    <property type="match status" value="1"/>
</dbReference>
<keyword evidence="14" id="KW-0675">Receptor</keyword>
<evidence type="ECO:0000313" key="14">
    <source>
        <dbReference type="EMBL" id="QUS37615.1"/>
    </source>
</evidence>
<dbReference type="InterPro" id="IPR039426">
    <property type="entry name" value="TonB-dep_rcpt-like"/>
</dbReference>
<dbReference type="InterPro" id="IPR036942">
    <property type="entry name" value="Beta-barrel_TonB_sf"/>
</dbReference>
<dbReference type="PROSITE" id="PS52016">
    <property type="entry name" value="TONB_DEPENDENT_REC_3"/>
    <property type="match status" value="1"/>
</dbReference>
<evidence type="ECO:0000256" key="5">
    <source>
        <dbReference type="ARBA" id="ARBA00023077"/>
    </source>
</evidence>
<feature type="signal peptide" evidence="11">
    <location>
        <begin position="1"/>
        <end position="23"/>
    </location>
</feature>
<accession>A0ABX8A5F1</accession>
<proteinExistence type="inferred from homology"/>
<dbReference type="Proteomes" id="UP000682843">
    <property type="component" value="Chromosome"/>
</dbReference>
<keyword evidence="4 8" id="KW-0812">Transmembrane</keyword>
<evidence type="ECO:0000256" key="2">
    <source>
        <dbReference type="ARBA" id="ARBA00022448"/>
    </source>
</evidence>
<keyword evidence="6 8" id="KW-0472">Membrane</keyword>
<protein>
    <submittedName>
        <fullName evidence="14">TonB-dependent receptor</fullName>
    </submittedName>
</protein>
<reference evidence="14 15" key="1">
    <citation type="submission" date="2019-02" db="EMBL/GenBank/DDBJ databases">
        <title>Emended description of the genus Rhodopseudomonas and description of Rhodopseudomonas albus sp. nov., a non-phototrophic, heavy-metal-tolerant bacterium isolated from garden soil.</title>
        <authorList>
            <person name="Bao Z."/>
            <person name="Cao W.W."/>
            <person name="Sato Y."/>
            <person name="Nishizawa T."/>
            <person name="Zhao J."/>
            <person name="Guo Y."/>
            <person name="Ohta H."/>
        </authorList>
    </citation>
    <scope>NUCLEOTIDE SEQUENCE [LARGE SCALE GENOMIC DNA]</scope>
    <source>
        <strain evidence="14 15">SK50-23</strain>
    </source>
</reference>
<name>A0ABX8A5F1_9BRAD</name>
<evidence type="ECO:0000256" key="9">
    <source>
        <dbReference type="RuleBase" id="RU003357"/>
    </source>
</evidence>
<dbReference type="RefSeq" id="WP_211911103.1">
    <property type="nucleotide sequence ID" value="NZ_CP036498.1"/>
</dbReference>
<dbReference type="InterPro" id="IPR012910">
    <property type="entry name" value="Plug_dom"/>
</dbReference>
<dbReference type="PANTHER" id="PTHR40980">
    <property type="entry name" value="PLUG DOMAIN-CONTAINING PROTEIN"/>
    <property type="match status" value="1"/>
</dbReference>
<comment type="similarity">
    <text evidence="8 9">Belongs to the TonB-dependent receptor family.</text>
</comment>
<feature type="chain" id="PRO_5045148072" evidence="11">
    <location>
        <begin position="24"/>
        <end position="731"/>
    </location>
</feature>
<dbReference type="InterPro" id="IPR000531">
    <property type="entry name" value="Beta-barrel_TonB"/>
</dbReference>
<organism evidence="14 15">
    <name type="scientific">Tardiphaga alba</name>
    <dbReference type="NCBI Taxonomy" id="340268"/>
    <lineage>
        <taxon>Bacteria</taxon>
        <taxon>Pseudomonadati</taxon>
        <taxon>Pseudomonadota</taxon>
        <taxon>Alphaproteobacteria</taxon>
        <taxon>Hyphomicrobiales</taxon>
        <taxon>Nitrobacteraceae</taxon>
        <taxon>Tardiphaga</taxon>
    </lineage>
</organism>
<evidence type="ECO:0000259" key="13">
    <source>
        <dbReference type="Pfam" id="PF07715"/>
    </source>
</evidence>
<dbReference type="EMBL" id="CP036498">
    <property type="protein sequence ID" value="QUS37615.1"/>
    <property type="molecule type" value="Genomic_DNA"/>
</dbReference>
<feature type="domain" description="TonB-dependent receptor plug" evidence="13">
    <location>
        <begin position="50"/>
        <end position="151"/>
    </location>
</feature>
<dbReference type="Pfam" id="PF07715">
    <property type="entry name" value="Plug"/>
    <property type="match status" value="1"/>
</dbReference>
<evidence type="ECO:0000313" key="15">
    <source>
        <dbReference type="Proteomes" id="UP000682843"/>
    </source>
</evidence>
<evidence type="ECO:0000256" key="4">
    <source>
        <dbReference type="ARBA" id="ARBA00022692"/>
    </source>
</evidence>
<keyword evidence="11" id="KW-0732">Signal</keyword>
<feature type="domain" description="TonB-dependent receptor-like beta-barrel" evidence="12">
    <location>
        <begin position="250"/>
        <end position="691"/>
    </location>
</feature>
<keyword evidence="2 8" id="KW-0813">Transport</keyword>
<evidence type="ECO:0000256" key="3">
    <source>
        <dbReference type="ARBA" id="ARBA00022452"/>
    </source>
</evidence>
<comment type="subcellular location">
    <subcellularLocation>
        <location evidence="1 8">Cell outer membrane</location>
        <topology evidence="1 8">Multi-pass membrane protein</topology>
    </subcellularLocation>
</comment>
<gene>
    <name evidence="14" type="ORF">RPMA_01090</name>
</gene>
<dbReference type="SUPFAM" id="SSF56935">
    <property type="entry name" value="Porins"/>
    <property type="match status" value="1"/>
</dbReference>
<keyword evidence="7 8" id="KW-0998">Cell outer membrane</keyword>
<evidence type="ECO:0000256" key="7">
    <source>
        <dbReference type="ARBA" id="ARBA00023237"/>
    </source>
</evidence>
<evidence type="ECO:0000256" key="11">
    <source>
        <dbReference type="SAM" id="SignalP"/>
    </source>
</evidence>
<dbReference type="Pfam" id="PF00593">
    <property type="entry name" value="TonB_dep_Rec_b-barrel"/>
    <property type="match status" value="1"/>
</dbReference>